<dbReference type="CDD" id="cd07770">
    <property type="entry name" value="ASKHA_NBD_FGGY_GntK"/>
    <property type="match status" value="1"/>
</dbReference>
<dbReference type="Proteomes" id="UP000582837">
    <property type="component" value="Unassembled WGS sequence"/>
</dbReference>
<evidence type="ECO:0000313" key="6">
    <source>
        <dbReference type="EMBL" id="MBB6070936.1"/>
    </source>
</evidence>
<dbReference type="InterPro" id="IPR000577">
    <property type="entry name" value="Carb_kinase_FGGY"/>
</dbReference>
<proteinExistence type="inferred from homology"/>
<comment type="similarity">
    <text evidence="1">Belongs to the FGGY kinase family.</text>
</comment>
<dbReference type="InterPro" id="IPR043129">
    <property type="entry name" value="ATPase_NBD"/>
</dbReference>
<dbReference type="InterPro" id="IPR018484">
    <property type="entry name" value="FGGY_N"/>
</dbReference>
<feature type="domain" description="Carbohydrate kinase FGGY N-terminal" evidence="4">
    <location>
        <begin position="14"/>
        <end position="257"/>
    </location>
</feature>
<organism evidence="6 7">
    <name type="scientific">Longimicrobium terrae</name>
    <dbReference type="NCBI Taxonomy" id="1639882"/>
    <lineage>
        <taxon>Bacteria</taxon>
        <taxon>Pseudomonadati</taxon>
        <taxon>Gemmatimonadota</taxon>
        <taxon>Longimicrobiia</taxon>
        <taxon>Longimicrobiales</taxon>
        <taxon>Longimicrobiaceae</taxon>
        <taxon>Longimicrobium</taxon>
    </lineage>
</organism>
<evidence type="ECO:0000256" key="3">
    <source>
        <dbReference type="ARBA" id="ARBA00022777"/>
    </source>
</evidence>
<dbReference type="GO" id="GO:0046316">
    <property type="term" value="F:gluconokinase activity"/>
    <property type="evidence" value="ECO:0007669"/>
    <property type="project" value="UniProtKB-EC"/>
</dbReference>
<protein>
    <submittedName>
        <fullName evidence="6">Gluconokinase</fullName>
        <ecNumber evidence="6">2.7.1.12</ecNumber>
    </submittedName>
</protein>
<dbReference type="InterPro" id="IPR018485">
    <property type="entry name" value="FGGY_C"/>
</dbReference>
<evidence type="ECO:0000256" key="2">
    <source>
        <dbReference type="ARBA" id="ARBA00022679"/>
    </source>
</evidence>
<dbReference type="PIRSF" id="PIRSF000538">
    <property type="entry name" value="GlpK"/>
    <property type="match status" value="1"/>
</dbReference>
<evidence type="ECO:0000259" key="5">
    <source>
        <dbReference type="Pfam" id="PF02782"/>
    </source>
</evidence>
<feature type="domain" description="Carbohydrate kinase FGGY C-terminal" evidence="5">
    <location>
        <begin position="267"/>
        <end position="448"/>
    </location>
</feature>
<gene>
    <name evidence="6" type="ORF">HNQ61_002558</name>
</gene>
<keyword evidence="3 6" id="KW-0418">Kinase</keyword>
<dbReference type="PANTHER" id="PTHR43095">
    <property type="entry name" value="SUGAR KINASE"/>
    <property type="match status" value="1"/>
</dbReference>
<dbReference type="Pfam" id="PF02782">
    <property type="entry name" value="FGGY_C"/>
    <property type="match status" value="1"/>
</dbReference>
<dbReference type="InterPro" id="IPR050406">
    <property type="entry name" value="FGGY_Carb_Kinase"/>
</dbReference>
<accession>A0A841GYX8</accession>
<keyword evidence="7" id="KW-1185">Reference proteome</keyword>
<dbReference type="RefSeq" id="WP_170033359.1">
    <property type="nucleotide sequence ID" value="NZ_JABDTL010000001.1"/>
</dbReference>
<dbReference type="PANTHER" id="PTHR43095:SF2">
    <property type="entry name" value="GLUCONOKINASE"/>
    <property type="match status" value="1"/>
</dbReference>
<sequence length="496" mass="51282">MKTSSLPGGVEPWVLCVDAGSSSVRAWWYDGAGDPLPGEPARLPCAWTVTPDGGLTADLEAMLDAALQAIDGAVAAGRAAGVRPAAVAMAVFWHGLAGLGADGSAVTPLYGWGDARAAIAADQLRERLDEGQVHARTGCFLHSLYPAAKLVWLGAAPDDTLPRAAVWGSLGELLTLRLFGEARTSLSMASGTGLLDIHRRAWDGEMLDAAGIGTDNLPVLSDEPLRGLRAPFAARWPELANVPWFPALGDGACASLGMRASGARVGMTVGTSAAVRVLRADAEPVVPPGLWCYRLDERRTVCGRALSNGGNGYDWLRRTLALPSADEMEALLGAMEPAAHRLTVVPRLVAERPPEPAGPPTASLAGMTLATGPVEIARAWLEAEAFAMADALDAVEAAFGPAEEVVAGGGALHASPAWARIVADVFGRPLRLSTDPETTMRGAALLALERMGVLNDAAAYAPSAGDGDRLEPDATAHEIYRNVRSAGASGAGIPGA</sequence>
<dbReference type="GO" id="GO:0005975">
    <property type="term" value="P:carbohydrate metabolic process"/>
    <property type="evidence" value="ECO:0007669"/>
    <property type="project" value="InterPro"/>
</dbReference>
<evidence type="ECO:0000259" key="4">
    <source>
        <dbReference type="Pfam" id="PF00370"/>
    </source>
</evidence>
<dbReference type="AlphaFoldDB" id="A0A841GYX8"/>
<comment type="caution">
    <text evidence="6">The sequence shown here is derived from an EMBL/GenBank/DDBJ whole genome shotgun (WGS) entry which is preliminary data.</text>
</comment>
<reference evidence="6 7" key="1">
    <citation type="submission" date="2020-08" db="EMBL/GenBank/DDBJ databases">
        <title>Genomic Encyclopedia of Type Strains, Phase IV (KMG-IV): sequencing the most valuable type-strain genomes for metagenomic binning, comparative biology and taxonomic classification.</title>
        <authorList>
            <person name="Goeker M."/>
        </authorList>
    </citation>
    <scope>NUCLEOTIDE SEQUENCE [LARGE SCALE GENOMIC DNA]</scope>
    <source>
        <strain evidence="6 7">DSM 29007</strain>
    </source>
</reference>
<name>A0A841GYX8_9BACT</name>
<dbReference type="Pfam" id="PF00370">
    <property type="entry name" value="FGGY_N"/>
    <property type="match status" value="1"/>
</dbReference>
<dbReference type="SUPFAM" id="SSF53067">
    <property type="entry name" value="Actin-like ATPase domain"/>
    <property type="match status" value="2"/>
</dbReference>
<dbReference type="EMBL" id="JACHIA010000006">
    <property type="protein sequence ID" value="MBB6070936.1"/>
    <property type="molecule type" value="Genomic_DNA"/>
</dbReference>
<dbReference type="Gene3D" id="3.30.420.40">
    <property type="match status" value="2"/>
</dbReference>
<keyword evidence="2 6" id="KW-0808">Transferase</keyword>
<evidence type="ECO:0000256" key="1">
    <source>
        <dbReference type="ARBA" id="ARBA00009156"/>
    </source>
</evidence>
<dbReference type="EC" id="2.7.1.12" evidence="6"/>
<evidence type="ECO:0000313" key="7">
    <source>
        <dbReference type="Proteomes" id="UP000582837"/>
    </source>
</evidence>